<accession>A0ABU4K9J6</accession>
<dbReference type="Proteomes" id="UP001278571">
    <property type="component" value="Unassembled WGS sequence"/>
</dbReference>
<evidence type="ECO:0000256" key="2">
    <source>
        <dbReference type="SAM" id="SignalP"/>
    </source>
</evidence>
<feature type="compositionally biased region" description="Polar residues" evidence="1">
    <location>
        <begin position="35"/>
        <end position="47"/>
    </location>
</feature>
<evidence type="ECO:0000256" key="1">
    <source>
        <dbReference type="SAM" id="MobiDB-lite"/>
    </source>
</evidence>
<comment type="caution">
    <text evidence="3">The sequence shown here is derived from an EMBL/GenBank/DDBJ whole genome shotgun (WGS) entry which is preliminary data.</text>
</comment>
<reference evidence="3 4" key="1">
    <citation type="submission" date="2023-10" db="EMBL/GenBank/DDBJ databases">
        <authorList>
            <person name="Wang X.X."/>
        </authorList>
    </citation>
    <scope>NUCLEOTIDE SEQUENCE [LARGE SCALE GENOMIC DNA]</scope>
    <source>
        <strain evidence="3 4">NBRC 12816</strain>
    </source>
</reference>
<organism evidence="3 4">
    <name type="scientific">Streptomyces roseolus</name>
    <dbReference type="NCBI Taxonomy" id="67358"/>
    <lineage>
        <taxon>Bacteria</taxon>
        <taxon>Bacillati</taxon>
        <taxon>Actinomycetota</taxon>
        <taxon>Actinomycetes</taxon>
        <taxon>Kitasatosporales</taxon>
        <taxon>Streptomycetaceae</taxon>
        <taxon>Streptomyces</taxon>
    </lineage>
</organism>
<dbReference type="PROSITE" id="PS51257">
    <property type="entry name" value="PROKAR_LIPOPROTEIN"/>
    <property type="match status" value="1"/>
</dbReference>
<name>A0ABU4K9J6_9ACTN</name>
<gene>
    <name evidence="3" type="ORF">R2363_19880</name>
</gene>
<keyword evidence="2" id="KW-0732">Signal</keyword>
<feature type="signal peptide" evidence="2">
    <location>
        <begin position="1"/>
        <end position="21"/>
    </location>
</feature>
<feature type="region of interest" description="Disordered" evidence="1">
    <location>
        <begin position="23"/>
        <end position="53"/>
    </location>
</feature>
<feature type="chain" id="PRO_5047061841" description="Lipoprotein" evidence="2">
    <location>
        <begin position="22"/>
        <end position="310"/>
    </location>
</feature>
<proteinExistence type="predicted"/>
<keyword evidence="4" id="KW-1185">Reference proteome</keyword>
<protein>
    <recommendedName>
        <fullName evidence="5">Lipoprotein</fullName>
    </recommendedName>
</protein>
<sequence length="310" mass="32937">MKLRHLSVACAVLAAAVSITACDTSDSSGSGSGTPSEQVKADSSQGPAATPEKGLAAGLSLPLEDYMQSYSQTVVISQAIRNLQTECMARYGFDYKPPRAGNTPPPNDNDANIERRYGITDRDLALKAGYGLGETAEQTRSQAPAMSKAAMLVLSGQTGGGPGAKPATSYEGKSIPKGGCSGWAIEKIGAHDLDFTLAGRLNHESLVRSQESREVRAALEDWSKCMKGKGYSIDIPYNAADLAPEPGSVKQVQVATADIDCKESTNLVKIWFEQDSAIQRKQIAENELTLLDARKKNEAAVKAAEQALRD</sequence>
<evidence type="ECO:0000313" key="4">
    <source>
        <dbReference type="Proteomes" id="UP001278571"/>
    </source>
</evidence>
<evidence type="ECO:0000313" key="3">
    <source>
        <dbReference type="EMBL" id="MDX2294423.1"/>
    </source>
</evidence>
<dbReference type="EMBL" id="JAWJZF010000393">
    <property type="protein sequence ID" value="MDX2294423.1"/>
    <property type="molecule type" value="Genomic_DNA"/>
</dbReference>
<evidence type="ECO:0008006" key="5">
    <source>
        <dbReference type="Google" id="ProtNLM"/>
    </source>
</evidence>
<dbReference type="RefSeq" id="WP_319010737.1">
    <property type="nucleotide sequence ID" value="NZ_JAWJZF010000393.1"/>
</dbReference>